<keyword evidence="2" id="KW-0540">Nuclease</keyword>
<evidence type="ECO:0000256" key="3">
    <source>
        <dbReference type="ARBA" id="ARBA00022801"/>
    </source>
</evidence>
<dbReference type="EMBL" id="LR797827">
    <property type="protein sequence ID" value="CAB4242090.1"/>
    <property type="molecule type" value="Genomic_DNA"/>
</dbReference>
<sequence>MKQSEHIEQTMLIRWFRLQHPILHKCLWAIPNGGVRNIRTAVKLKDEGVLAGVSDLFLMIPKGEYHGMFIEMKAKGGQVQASQKEFMSHAQAMGYKSIVCFGFDEARIAITNYLLLS</sequence>
<dbReference type="GO" id="GO:0003676">
    <property type="term" value="F:nucleic acid binding"/>
    <property type="evidence" value="ECO:0007669"/>
    <property type="project" value="InterPro"/>
</dbReference>
<evidence type="ECO:0000313" key="6">
    <source>
        <dbReference type="EMBL" id="CAB4242090.1"/>
    </source>
</evidence>
<evidence type="ECO:0000313" key="5">
    <source>
        <dbReference type="EMBL" id="CAB4133849.1"/>
    </source>
</evidence>
<dbReference type="Gene3D" id="3.40.1350.10">
    <property type="match status" value="1"/>
</dbReference>
<feature type="domain" description="VRR-NUC" evidence="4">
    <location>
        <begin position="1"/>
        <end position="104"/>
    </location>
</feature>
<evidence type="ECO:0000259" key="4">
    <source>
        <dbReference type="SMART" id="SM00990"/>
    </source>
</evidence>
<name>A0A6J5LQB5_9CAUD</name>
<dbReference type="EMBL" id="LR796275">
    <property type="protein sequence ID" value="CAB4133849.1"/>
    <property type="molecule type" value="Genomic_DNA"/>
</dbReference>
<comment type="cofactor">
    <cofactor evidence="1">
        <name>Mg(2+)</name>
        <dbReference type="ChEBI" id="CHEBI:18420"/>
    </cofactor>
</comment>
<organism evidence="5">
    <name type="scientific">uncultured Caudovirales phage</name>
    <dbReference type="NCBI Taxonomy" id="2100421"/>
    <lineage>
        <taxon>Viruses</taxon>
        <taxon>Duplodnaviria</taxon>
        <taxon>Heunggongvirae</taxon>
        <taxon>Uroviricota</taxon>
        <taxon>Caudoviricetes</taxon>
        <taxon>Peduoviridae</taxon>
        <taxon>Maltschvirus</taxon>
        <taxon>Maltschvirus maltsch</taxon>
    </lineage>
</organism>
<dbReference type="SMART" id="SM00990">
    <property type="entry name" value="VRR_NUC"/>
    <property type="match status" value="1"/>
</dbReference>
<dbReference type="InterPro" id="IPR011856">
    <property type="entry name" value="tRNA_endonuc-like_dom_sf"/>
</dbReference>
<accession>A0A6J5LQB5</accession>
<dbReference type="GO" id="GO:0016788">
    <property type="term" value="F:hydrolase activity, acting on ester bonds"/>
    <property type="evidence" value="ECO:0007669"/>
    <property type="project" value="InterPro"/>
</dbReference>
<evidence type="ECO:0000256" key="2">
    <source>
        <dbReference type="ARBA" id="ARBA00022722"/>
    </source>
</evidence>
<reference evidence="5" key="1">
    <citation type="submission" date="2020-04" db="EMBL/GenBank/DDBJ databases">
        <authorList>
            <person name="Chiriac C."/>
            <person name="Salcher M."/>
            <person name="Ghai R."/>
            <person name="Kavagutti S V."/>
        </authorList>
    </citation>
    <scope>NUCLEOTIDE SEQUENCE</scope>
</reference>
<keyword evidence="3" id="KW-0378">Hydrolase</keyword>
<protein>
    <submittedName>
        <fullName evidence="5">VRR-NUC domain containing protein</fullName>
    </submittedName>
</protein>
<evidence type="ECO:0000256" key="1">
    <source>
        <dbReference type="ARBA" id="ARBA00001946"/>
    </source>
</evidence>
<dbReference type="GO" id="GO:0004518">
    <property type="term" value="F:nuclease activity"/>
    <property type="evidence" value="ECO:0007669"/>
    <property type="project" value="UniProtKB-KW"/>
</dbReference>
<proteinExistence type="predicted"/>
<dbReference type="InterPro" id="IPR014883">
    <property type="entry name" value="VRR_NUC"/>
</dbReference>
<dbReference type="Pfam" id="PF08774">
    <property type="entry name" value="VRR_NUC"/>
    <property type="match status" value="1"/>
</dbReference>
<gene>
    <name evidence="5" type="ORF">UFOVP263_23</name>
    <name evidence="6" type="ORF">UFOVP91_40</name>
</gene>